<keyword evidence="2" id="KW-1185">Reference proteome</keyword>
<reference evidence="1 2" key="1">
    <citation type="submission" date="2024-04" db="EMBL/GenBank/DDBJ databases">
        <title>Phyllosticta paracitricarpa is synonymous to the EU quarantine fungus P. citricarpa based on phylogenomic analyses.</title>
        <authorList>
            <consortium name="Lawrence Berkeley National Laboratory"/>
            <person name="Van Ingen-Buijs V.A."/>
            <person name="Van Westerhoven A.C."/>
            <person name="Haridas S."/>
            <person name="Skiadas P."/>
            <person name="Martin F."/>
            <person name="Groenewald J.Z."/>
            <person name="Crous P.W."/>
            <person name="Seidl M.F."/>
        </authorList>
    </citation>
    <scope>NUCLEOTIDE SEQUENCE [LARGE SCALE GENOMIC DNA]</scope>
    <source>
        <strain evidence="1 2">CBS 123371</strain>
    </source>
</reference>
<name>A0ABR1KSA1_9PEZI</name>
<organism evidence="1 2">
    <name type="scientific">Phyllosticta citriasiana</name>
    <dbReference type="NCBI Taxonomy" id="595635"/>
    <lineage>
        <taxon>Eukaryota</taxon>
        <taxon>Fungi</taxon>
        <taxon>Dikarya</taxon>
        <taxon>Ascomycota</taxon>
        <taxon>Pezizomycotina</taxon>
        <taxon>Dothideomycetes</taxon>
        <taxon>Dothideomycetes incertae sedis</taxon>
        <taxon>Botryosphaeriales</taxon>
        <taxon>Phyllostictaceae</taxon>
        <taxon>Phyllosticta</taxon>
    </lineage>
</organism>
<sequence length="350" mass="38816">MIQTADHQISPSLTSSAGAHLVSPQRASLCASWFCRRFYTTTQSTIPFAFTAASFLCCSRAKHHAVSCGYCKKSRLSFFARRLRRMGERSTRPLPPSTIIIIVIYNLYACVANQEVPDAHNQSTGHSALSMHLPKQCTYFLSPFLFLLAVPHAKVLDGGSTWILQGPLPFCIIHLFIMHPARPTDMRCCTVHIACEFWLALMICLSLDSVRMYCLSIISIDYSTEQPRHAEISYDRPAPADKDECMKCSAAPVWGALGAHPSASRVAKPNFLQIHSNWPLTSKRPLKLCATARYASKINLFPMHLPLPNTARFCLSLLVFSDEARVPPVGLTAMLVLINSTNSVKASVFV</sequence>
<proteinExistence type="predicted"/>
<gene>
    <name evidence="1" type="ORF">IWZ03DRAFT_134407</name>
</gene>
<accession>A0ABR1KSA1</accession>
<evidence type="ECO:0000313" key="2">
    <source>
        <dbReference type="Proteomes" id="UP001363622"/>
    </source>
</evidence>
<dbReference type="Proteomes" id="UP001363622">
    <property type="component" value="Unassembled WGS sequence"/>
</dbReference>
<protein>
    <submittedName>
        <fullName evidence="1">Uncharacterized protein</fullName>
    </submittedName>
</protein>
<comment type="caution">
    <text evidence="1">The sequence shown here is derived from an EMBL/GenBank/DDBJ whole genome shotgun (WGS) entry which is preliminary data.</text>
</comment>
<evidence type="ECO:0000313" key="1">
    <source>
        <dbReference type="EMBL" id="KAK7520297.1"/>
    </source>
</evidence>
<dbReference type="EMBL" id="JBBPHU010000003">
    <property type="protein sequence ID" value="KAK7520297.1"/>
    <property type="molecule type" value="Genomic_DNA"/>
</dbReference>